<dbReference type="InterPro" id="IPR023828">
    <property type="entry name" value="Peptidase_S8_Ser-AS"/>
</dbReference>
<dbReference type="Gene3D" id="3.40.50.200">
    <property type="entry name" value="Peptidase S8/S53 domain"/>
    <property type="match status" value="1"/>
</dbReference>
<evidence type="ECO:0000256" key="5">
    <source>
        <dbReference type="SAM" id="MobiDB-lite"/>
    </source>
</evidence>
<evidence type="ECO:0000313" key="7">
    <source>
        <dbReference type="EMBL" id="MEV4287993.1"/>
    </source>
</evidence>
<gene>
    <name evidence="7" type="ORF">AB0K40_20980</name>
</gene>
<dbReference type="PROSITE" id="PS00138">
    <property type="entry name" value="SUBTILASE_SER"/>
    <property type="match status" value="1"/>
</dbReference>
<name>A0ABV3H636_9ACTN</name>
<dbReference type="EMBL" id="JBFARM010000006">
    <property type="protein sequence ID" value="MEV4287993.1"/>
    <property type="molecule type" value="Genomic_DNA"/>
</dbReference>
<feature type="domain" description="Peptidase S8/S53" evidence="6">
    <location>
        <begin position="144"/>
        <end position="464"/>
    </location>
</feature>
<feature type="region of interest" description="Disordered" evidence="5">
    <location>
        <begin position="336"/>
        <end position="360"/>
    </location>
</feature>
<dbReference type="Proteomes" id="UP001552427">
    <property type="component" value="Unassembled WGS sequence"/>
</dbReference>
<evidence type="ECO:0000256" key="1">
    <source>
        <dbReference type="ARBA" id="ARBA00022670"/>
    </source>
</evidence>
<dbReference type="PANTHER" id="PTHR42884">
    <property type="entry name" value="PROPROTEIN CONVERTASE SUBTILISIN/KEXIN-RELATED"/>
    <property type="match status" value="1"/>
</dbReference>
<dbReference type="InterPro" id="IPR000209">
    <property type="entry name" value="Peptidase_S8/S53_dom"/>
</dbReference>
<dbReference type="InterPro" id="IPR036852">
    <property type="entry name" value="Peptidase_S8/S53_dom_sf"/>
</dbReference>
<protein>
    <submittedName>
        <fullName evidence="7">S8 family serine peptidase</fullName>
    </submittedName>
</protein>
<dbReference type="PANTHER" id="PTHR42884:SF14">
    <property type="entry name" value="NEUROENDOCRINE CONVERTASE 1"/>
    <property type="match status" value="1"/>
</dbReference>
<keyword evidence="8" id="KW-1185">Reference proteome</keyword>
<dbReference type="Pfam" id="PF00082">
    <property type="entry name" value="Peptidase_S8"/>
    <property type="match status" value="1"/>
</dbReference>
<feature type="active site" description="Charge relay system" evidence="4">
    <location>
        <position position="414"/>
    </location>
</feature>
<accession>A0ABV3H636</accession>
<evidence type="ECO:0000256" key="3">
    <source>
        <dbReference type="ARBA" id="ARBA00022825"/>
    </source>
</evidence>
<organism evidence="7 8">
    <name type="scientific">Nonomuraea bangladeshensis</name>
    <dbReference type="NCBI Taxonomy" id="404385"/>
    <lineage>
        <taxon>Bacteria</taxon>
        <taxon>Bacillati</taxon>
        <taxon>Actinomycetota</taxon>
        <taxon>Actinomycetes</taxon>
        <taxon>Streptosporangiales</taxon>
        <taxon>Streptosporangiaceae</taxon>
        <taxon>Nonomuraea</taxon>
    </lineage>
</organism>
<evidence type="ECO:0000259" key="6">
    <source>
        <dbReference type="Pfam" id="PF00082"/>
    </source>
</evidence>
<dbReference type="PROSITE" id="PS51892">
    <property type="entry name" value="SUBTILASE"/>
    <property type="match status" value="1"/>
</dbReference>
<evidence type="ECO:0000256" key="4">
    <source>
        <dbReference type="PROSITE-ProRule" id="PRU01240"/>
    </source>
</evidence>
<comment type="similarity">
    <text evidence="4">Belongs to the peptidase S8 family.</text>
</comment>
<evidence type="ECO:0000313" key="8">
    <source>
        <dbReference type="Proteomes" id="UP001552427"/>
    </source>
</evidence>
<comment type="caution">
    <text evidence="7">The sequence shown here is derived from an EMBL/GenBank/DDBJ whole genome shotgun (WGS) entry which is preliminary data.</text>
</comment>
<feature type="active site" description="Charge relay system" evidence="4">
    <location>
        <position position="195"/>
    </location>
</feature>
<dbReference type="InterPro" id="IPR015500">
    <property type="entry name" value="Peptidase_S8_subtilisin-rel"/>
</dbReference>
<reference evidence="7 8" key="1">
    <citation type="submission" date="2024-06" db="EMBL/GenBank/DDBJ databases">
        <title>The Natural Products Discovery Center: Release of the First 8490 Sequenced Strains for Exploring Actinobacteria Biosynthetic Diversity.</title>
        <authorList>
            <person name="Kalkreuter E."/>
            <person name="Kautsar S.A."/>
            <person name="Yang D."/>
            <person name="Bader C.D."/>
            <person name="Teijaro C.N."/>
            <person name="Fluegel L."/>
            <person name="Davis C.M."/>
            <person name="Simpson J.R."/>
            <person name="Lauterbach L."/>
            <person name="Steele A.D."/>
            <person name="Gui C."/>
            <person name="Meng S."/>
            <person name="Li G."/>
            <person name="Viehrig K."/>
            <person name="Ye F."/>
            <person name="Su P."/>
            <person name="Kiefer A.F."/>
            <person name="Nichols A."/>
            <person name="Cepeda A.J."/>
            <person name="Yan W."/>
            <person name="Fan B."/>
            <person name="Jiang Y."/>
            <person name="Adhikari A."/>
            <person name="Zheng C.-J."/>
            <person name="Schuster L."/>
            <person name="Cowan T.M."/>
            <person name="Smanski M.J."/>
            <person name="Chevrette M.G."/>
            <person name="De Carvalho L.P.S."/>
            <person name="Shen B."/>
        </authorList>
    </citation>
    <scope>NUCLEOTIDE SEQUENCE [LARGE SCALE GENOMIC DNA]</scope>
    <source>
        <strain evidence="7 8">NPDC049574</strain>
    </source>
</reference>
<keyword evidence="1 4" id="KW-0645">Protease</keyword>
<feature type="active site" description="Charge relay system" evidence="4">
    <location>
        <position position="153"/>
    </location>
</feature>
<sequence length="483" mass="48707">MRVMIQLRPSPDLAAAVADPSSTVTTADVAAGLVAELPGVELDPAFAPVTVPRPVPRAGGDPLPLNRPLDVSLAPGDASVLVRGTIPDGEPASGVALRPDVVGVFADPVVEPSPVPVGEAPVGDWHDVERLLGVAGLHAEGLDGAGVALAVLDTGVNAAHAARRLGRAVTVDTARCWRPPGGRSAPAPGESGVGHGTMCAFDALIAAPQAALIDIPLLPPVLPLGLPPALSSALPPARPAALSHALPGGGATGGPLPGGLLSDAVAAFAHLRGVLEAQPVETRALVVSNSWGSFSPEGDFPAGHPGNYSDNAAHPFNLMVAALDRMGADVLFAAGDRGRERPGGRRPFPSRPIAGANSHPRALSVGGVDVNGARLGCSSRGPGRLTARKPDVCAYTRFAGSRAFGEGAADSGTSAAAPVAAGLVAAVRTRWPASLLSPAQLRALLRRTAEDRSEVGFDYDYGYGTVDPGAIVAALDRRSRSAA</sequence>
<proteinExistence type="inferred from homology"/>
<dbReference type="PRINTS" id="PR00723">
    <property type="entry name" value="SUBTILISIN"/>
</dbReference>
<evidence type="ECO:0000256" key="2">
    <source>
        <dbReference type="ARBA" id="ARBA00022801"/>
    </source>
</evidence>
<dbReference type="RefSeq" id="WP_364452269.1">
    <property type="nucleotide sequence ID" value="NZ_JBFARM010000006.1"/>
</dbReference>
<dbReference type="SUPFAM" id="SSF52743">
    <property type="entry name" value="Subtilisin-like"/>
    <property type="match status" value="1"/>
</dbReference>
<keyword evidence="3 4" id="KW-0720">Serine protease</keyword>
<keyword evidence="2 4" id="KW-0378">Hydrolase</keyword>